<reference evidence="2" key="1">
    <citation type="submission" date="2018-11" db="EMBL/GenBank/DDBJ databases">
        <authorList>
            <consortium name="Genoscope - CEA"/>
            <person name="William W."/>
        </authorList>
    </citation>
    <scope>NUCLEOTIDE SEQUENCE</scope>
</reference>
<keyword evidence="1" id="KW-0472">Membrane</keyword>
<gene>
    <name evidence="2" type="ORF">BRAA01T02285Z</name>
</gene>
<name>A0A3P5ZMP0_BRACM</name>
<dbReference type="EMBL" id="LR031571">
    <property type="protein sequence ID" value="VDC75783.1"/>
    <property type="molecule type" value="Genomic_DNA"/>
</dbReference>
<keyword evidence="1" id="KW-1133">Transmembrane helix</keyword>
<sequence length="33" mass="3834">MLREGASSQESPVLFTRGYFQANLFTLCIIFFF</sequence>
<evidence type="ECO:0000313" key="2">
    <source>
        <dbReference type="EMBL" id="VDC75783.1"/>
    </source>
</evidence>
<accession>A0A3P5ZMP0</accession>
<keyword evidence="1" id="KW-0812">Transmembrane</keyword>
<evidence type="ECO:0000256" key="1">
    <source>
        <dbReference type="SAM" id="Phobius"/>
    </source>
</evidence>
<organism evidence="2">
    <name type="scientific">Brassica campestris</name>
    <name type="common">Field mustard</name>
    <dbReference type="NCBI Taxonomy" id="3711"/>
    <lineage>
        <taxon>Eukaryota</taxon>
        <taxon>Viridiplantae</taxon>
        <taxon>Streptophyta</taxon>
        <taxon>Embryophyta</taxon>
        <taxon>Tracheophyta</taxon>
        <taxon>Spermatophyta</taxon>
        <taxon>Magnoliopsida</taxon>
        <taxon>eudicotyledons</taxon>
        <taxon>Gunneridae</taxon>
        <taxon>Pentapetalae</taxon>
        <taxon>rosids</taxon>
        <taxon>malvids</taxon>
        <taxon>Brassicales</taxon>
        <taxon>Brassicaceae</taxon>
        <taxon>Brassiceae</taxon>
        <taxon>Brassica</taxon>
    </lineage>
</organism>
<dbReference type="AlphaFoldDB" id="A0A3P5ZMP0"/>
<feature type="transmembrane region" description="Helical" evidence="1">
    <location>
        <begin position="12"/>
        <end position="32"/>
    </location>
</feature>
<proteinExistence type="predicted"/>
<protein>
    <submittedName>
        <fullName evidence="2">Uncharacterized protein</fullName>
    </submittedName>
</protein>